<dbReference type="Proteomes" id="UP000521868">
    <property type="component" value="Unassembled WGS sequence"/>
</dbReference>
<evidence type="ECO:0000313" key="2">
    <source>
        <dbReference type="EMBL" id="NKE65769.1"/>
    </source>
</evidence>
<accession>A0A7X6I656</accession>
<evidence type="ECO:0000256" key="1">
    <source>
        <dbReference type="SAM" id="Phobius"/>
    </source>
</evidence>
<keyword evidence="1" id="KW-0472">Membrane</keyword>
<comment type="caution">
    <text evidence="2">The sequence shown here is derived from an EMBL/GenBank/DDBJ whole genome shotgun (WGS) entry which is preliminary data.</text>
</comment>
<dbReference type="Pfam" id="PF05545">
    <property type="entry name" value="FixQ"/>
    <property type="match status" value="1"/>
</dbReference>
<proteinExistence type="predicted"/>
<gene>
    <name evidence="2" type="ORF">RAMLITH_08030</name>
</gene>
<dbReference type="InterPro" id="IPR008621">
    <property type="entry name" value="Cbb3-typ_cyt_oxidase_comp"/>
</dbReference>
<reference evidence="2 3" key="1">
    <citation type="journal article" date="2020" name="Nature">
        <title>Bacterial chemolithoautotrophy via manganese oxidation.</title>
        <authorList>
            <person name="Yu H."/>
            <person name="Leadbetter J.R."/>
        </authorList>
    </citation>
    <scope>NUCLEOTIDE SEQUENCE [LARGE SCALE GENOMIC DNA]</scope>
    <source>
        <strain evidence="2 3">RBP-1</strain>
    </source>
</reference>
<evidence type="ECO:0000313" key="3">
    <source>
        <dbReference type="Proteomes" id="UP000521868"/>
    </source>
</evidence>
<keyword evidence="1" id="KW-0812">Transmembrane</keyword>
<dbReference type="AlphaFoldDB" id="A0A7X6I656"/>
<dbReference type="EMBL" id="VTOX01000002">
    <property type="protein sequence ID" value="NKE65769.1"/>
    <property type="molecule type" value="Genomic_DNA"/>
</dbReference>
<protein>
    <submittedName>
        <fullName evidence="2">Cbb3-type cytochrome c oxidase subunit 3</fullName>
    </submittedName>
</protein>
<name>A0A7X6I656_9BURK</name>
<keyword evidence="3" id="KW-1185">Reference proteome</keyword>
<sequence length="46" mass="5450">MDITFLRIASTLASLVAFLAIVWWAYDRRNREHFQEAGQIPFDHDQ</sequence>
<organism evidence="2 3">
    <name type="scientific">Ramlibacter lithotrophicus</name>
    <dbReference type="NCBI Taxonomy" id="2606681"/>
    <lineage>
        <taxon>Bacteria</taxon>
        <taxon>Pseudomonadati</taxon>
        <taxon>Pseudomonadota</taxon>
        <taxon>Betaproteobacteria</taxon>
        <taxon>Burkholderiales</taxon>
        <taxon>Comamonadaceae</taxon>
        <taxon>Ramlibacter</taxon>
    </lineage>
</organism>
<keyword evidence="1" id="KW-1133">Transmembrane helix</keyword>
<feature type="transmembrane region" description="Helical" evidence="1">
    <location>
        <begin position="6"/>
        <end position="26"/>
    </location>
</feature>
<dbReference type="RefSeq" id="WP_168106855.1">
    <property type="nucleotide sequence ID" value="NZ_VTOX01000002.1"/>
</dbReference>